<proteinExistence type="predicted"/>
<name>A0A5J5CJD9_9PERO</name>
<keyword evidence="3" id="KW-1185">Reference proteome</keyword>
<feature type="compositionally biased region" description="Polar residues" evidence="1">
    <location>
        <begin position="55"/>
        <end position="74"/>
    </location>
</feature>
<sequence>MAAAADPPSVEVSLPAADSAFMKASGSQPRKQRWLAVAPVSASTDKRRLREVCRSSPTSTGATATITPPLNRAS</sequence>
<evidence type="ECO:0000256" key="1">
    <source>
        <dbReference type="SAM" id="MobiDB-lite"/>
    </source>
</evidence>
<dbReference type="AlphaFoldDB" id="A0A5J5CJD9"/>
<comment type="caution">
    <text evidence="2">The sequence shown here is derived from an EMBL/GenBank/DDBJ whole genome shotgun (WGS) entry which is preliminary data.</text>
</comment>
<organism evidence="2 3">
    <name type="scientific">Etheostoma spectabile</name>
    <name type="common">orangethroat darter</name>
    <dbReference type="NCBI Taxonomy" id="54343"/>
    <lineage>
        <taxon>Eukaryota</taxon>
        <taxon>Metazoa</taxon>
        <taxon>Chordata</taxon>
        <taxon>Craniata</taxon>
        <taxon>Vertebrata</taxon>
        <taxon>Euteleostomi</taxon>
        <taxon>Actinopterygii</taxon>
        <taxon>Neopterygii</taxon>
        <taxon>Teleostei</taxon>
        <taxon>Neoteleostei</taxon>
        <taxon>Acanthomorphata</taxon>
        <taxon>Eupercaria</taxon>
        <taxon>Perciformes</taxon>
        <taxon>Percoidei</taxon>
        <taxon>Percidae</taxon>
        <taxon>Etheostomatinae</taxon>
        <taxon>Etheostoma</taxon>
    </lineage>
</organism>
<reference evidence="2 3" key="1">
    <citation type="submission" date="2019-08" db="EMBL/GenBank/DDBJ databases">
        <title>A chromosome-level genome assembly, high-density linkage maps, and genome scans reveal the genomic architecture of hybrid incompatibilities underlying speciation via character displacement in darters (Percidae: Etheostominae).</title>
        <authorList>
            <person name="Moran R.L."/>
            <person name="Catchen J.M."/>
            <person name="Fuller R.C."/>
        </authorList>
    </citation>
    <scope>NUCLEOTIDE SEQUENCE [LARGE SCALE GENOMIC DNA]</scope>
    <source>
        <strain evidence="2">EspeVRDwgs_2016</strain>
        <tissue evidence="2">Muscle</tissue>
    </source>
</reference>
<evidence type="ECO:0000313" key="2">
    <source>
        <dbReference type="EMBL" id="KAA8581045.1"/>
    </source>
</evidence>
<dbReference type="EMBL" id="VOFY01000021">
    <property type="protein sequence ID" value="KAA8581045.1"/>
    <property type="molecule type" value="Genomic_DNA"/>
</dbReference>
<evidence type="ECO:0000313" key="3">
    <source>
        <dbReference type="Proteomes" id="UP000327493"/>
    </source>
</evidence>
<feature type="region of interest" description="Disordered" evidence="1">
    <location>
        <begin position="48"/>
        <end position="74"/>
    </location>
</feature>
<accession>A0A5J5CJD9</accession>
<dbReference type="Proteomes" id="UP000327493">
    <property type="component" value="Chromosome 21"/>
</dbReference>
<gene>
    <name evidence="2" type="ORF">FQN60_002626</name>
</gene>
<protein>
    <submittedName>
        <fullName evidence="2">Uncharacterized protein</fullName>
    </submittedName>
</protein>